<dbReference type="Proteomes" id="UP001148737">
    <property type="component" value="Unassembled WGS sequence"/>
</dbReference>
<gene>
    <name evidence="1" type="ORF">NLG97_g3307</name>
</gene>
<evidence type="ECO:0000313" key="1">
    <source>
        <dbReference type="EMBL" id="KAJ3495559.1"/>
    </source>
</evidence>
<dbReference type="EMBL" id="JANAKD010000266">
    <property type="protein sequence ID" value="KAJ3495559.1"/>
    <property type="molecule type" value="Genomic_DNA"/>
</dbReference>
<evidence type="ECO:0000313" key="2">
    <source>
        <dbReference type="Proteomes" id="UP001148737"/>
    </source>
</evidence>
<proteinExistence type="predicted"/>
<protein>
    <submittedName>
        <fullName evidence="1">Uncharacterized protein</fullName>
    </submittedName>
</protein>
<organism evidence="1 2">
    <name type="scientific">Lecanicillium saksenae</name>
    <dbReference type="NCBI Taxonomy" id="468837"/>
    <lineage>
        <taxon>Eukaryota</taxon>
        <taxon>Fungi</taxon>
        <taxon>Dikarya</taxon>
        <taxon>Ascomycota</taxon>
        <taxon>Pezizomycotina</taxon>
        <taxon>Sordariomycetes</taxon>
        <taxon>Hypocreomycetidae</taxon>
        <taxon>Hypocreales</taxon>
        <taxon>Cordycipitaceae</taxon>
        <taxon>Lecanicillium</taxon>
    </lineage>
</organism>
<sequence>MGLLYPPDCALQCYHSSWRIALELLFCLAIVAAYIPQYVKIARSSTTVGISSHYVLSHVLFSTTALFIRIANDVYYDAFNCVRNGDLKGWEAVSTLTGYLQVIVQWLCAMALLVMFLHHYDRERHQETEQNALSPEIIKKTVSTFAAVFLPVAAVFLWQNDEAWTKPGMSWGFVVYVLMLGLIMFVLKLLFTLLYPMGQFWYQFRLLRSMASPGALSIVSTALMSLSFVALAVLQLLSSWPNLYLEWKSDVGQLSLFSAWYTRLSLVLGYFAAGIVQLALFVFSWYCGWRDTMESVGPVHLD</sequence>
<name>A0ACC1QZV7_9HYPO</name>
<comment type="caution">
    <text evidence="1">The sequence shown here is derived from an EMBL/GenBank/DDBJ whole genome shotgun (WGS) entry which is preliminary data.</text>
</comment>
<reference evidence="1" key="1">
    <citation type="submission" date="2022-07" db="EMBL/GenBank/DDBJ databases">
        <title>Genome Sequence of Lecanicillium saksenae.</title>
        <authorList>
            <person name="Buettner E."/>
        </authorList>
    </citation>
    <scope>NUCLEOTIDE SEQUENCE</scope>
    <source>
        <strain evidence="1">VT-O1</strain>
    </source>
</reference>
<keyword evidence="2" id="KW-1185">Reference proteome</keyword>
<accession>A0ACC1QZV7</accession>